<keyword evidence="3" id="KW-1185">Reference proteome</keyword>
<evidence type="ECO:0000313" key="3">
    <source>
        <dbReference type="Proteomes" id="UP000530234"/>
    </source>
</evidence>
<dbReference type="Proteomes" id="UP000530234">
    <property type="component" value="Unassembled WGS sequence"/>
</dbReference>
<sequence>MTREKRARPPAMAGIARRALEGAPARGPSEADLAVGPVAADVWIRGDLGFVLVLHRRDDGFLGEEVYHSFRDPEGGPEGAWSECDHLGGSVWRLDPKEARARGTGLANGAPMVVTDDEVRLHTGRASGDEGWEPVRIVVLLAPREADALAITGADGTSSRRRPPTSPLALVVLLPGDRVRVRATRSTGGGHVPVGEPVDLDHTPPPDSDPDPGSAIGDCP</sequence>
<name>A0A7W3T5I2_9ACTN</name>
<comment type="caution">
    <text evidence="2">The sequence shown here is derived from an EMBL/GenBank/DDBJ whole genome shotgun (WGS) entry which is preliminary data.</text>
</comment>
<evidence type="ECO:0000256" key="1">
    <source>
        <dbReference type="SAM" id="MobiDB-lite"/>
    </source>
</evidence>
<reference evidence="3" key="1">
    <citation type="submission" date="2019-10" db="EMBL/GenBank/DDBJ databases">
        <title>Streptomyces sp. nov., a novel actinobacterium isolated from alkaline environment.</title>
        <authorList>
            <person name="Golinska P."/>
        </authorList>
    </citation>
    <scope>NUCLEOTIDE SEQUENCE [LARGE SCALE GENOMIC DNA]</scope>
    <source>
        <strain evidence="3">DSM 42108</strain>
    </source>
</reference>
<organism evidence="2 3">
    <name type="scientific">Streptomyces calidiresistens</name>
    <dbReference type="NCBI Taxonomy" id="1485586"/>
    <lineage>
        <taxon>Bacteria</taxon>
        <taxon>Bacillati</taxon>
        <taxon>Actinomycetota</taxon>
        <taxon>Actinomycetes</taxon>
        <taxon>Kitasatosporales</taxon>
        <taxon>Streptomycetaceae</taxon>
        <taxon>Streptomyces</taxon>
    </lineage>
</organism>
<evidence type="ECO:0000313" key="2">
    <source>
        <dbReference type="EMBL" id="MBB0231325.1"/>
    </source>
</evidence>
<dbReference type="RefSeq" id="WP_182665574.1">
    <property type="nucleotide sequence ID" value="NZ_VKHS01000484.1"/>
</dbReference>
<proteinExistence type="predicted"/>
<feature type="region of interest" description="Disordered" evidence="1">
    <location>
        <begin position="183"/>
        <end position="220"/>
    </location>
</feature>
<dbReference type="AlphaFoldDB" id="A0A7W3T5I2"/>
<gene>
    <name evidence="2" type="ORF">FOE67_17875</name>
</gene>
<protein>
    <submittedName>
        <fullName evidence="2">Uncharacterized protein</fullName>
    </submittedName>
</protein>
<accession>A0A7W3T5I2</accession>
<dbReference type="EMBL" id="VKHS01000484">
    <property type="protein sequence ID" value="MBB0231325.1"/>
    <property type="molecule type" value="Genomic_DNA"/>
</dbReference>